<accession>W2KUX2</accession>
<feature type="signal peptide" evidence="2">
    <location>
        <begin position="1"/>
        <end position="24"/>
    </location>
</feature>
<feature type="compositionally biased region" description="Acidic residues" evidence="1">
    <location>
        <begin position="46"/>
        <end position="61"/>
    </location>
</feature>
<reference evidence="3" key="2">
    <citation type="submission" date="2013-11" db="EMBL/GenBank/DDBJ databases">
        <title>The Genome Sequence of Phytophthora parasitica CJ02B3.</title>
        <authorList>
            <consortium name="The Broad Institute Genomics Platform"/>
            <person name="Russ C."/>
            <person name="Tyler B."/>
            <person name="Panabieres F."/>
            <person name="Shan W."/>
            <person name="Tripathy S."/>
            <person name="Grunwald N."/>
            <person name="Machado M."/>
            <person name="Johnson C.S."/>
            <person name="Arredondo F."/>
            <person name="Hong C."/>
            <person name="Coffey M."/>
            <person name="Young S.K."/>
            <person name="Zeng Q."/>
            <person name="Gargeya S."/>
            <person name="Fitzgerald M."/>
            <person name="Abouelleil A."/>
            <person name="Alvarado L."/>
            <person name="Chapman S.B."/>
            <person name="Gainer-Dewar J."/>
            <person name="Goldberg J."/>
            <person name="Griggs A."/>
            <person name="Gujja S."/>
            <person name="Hansen M."/>
            <person name="Howarth C."/>
            <person name="Imamovic A."/>
            <person name="Ireland A."/>
            <person name="Larimer J."/>
            <person name="McCowan C."/>
            <person name="Murphy C."/>
            <person name="Pearson M."/>
            <person name="Poon T.W."/>
            <person name="Priest M."/>
            <person name="Roberts A."/>
            <person name="Saif S."/>
            <person name="Shea T."/>
            <person name="Sykes S."/>
            <person name="Wortman J."/>
            <person name="Nusbaum C."/>
            <person name="Birren B."/>
        </authorList>
    </citation>
    <scope>NUCLEOTIDE SEQUENCE [LARGE SCALE GENOMIC DNA]</scope>
    <source>
        <strain evidence="3">CJ02B3</strain>
    </source>
</reference>
<name>W2KUX2_PHYNI</name>
<evidence type="ECO:0000256" key="1">
    <source>
        <dbReference type="SAM" id="MobiDB-lite"/>
    </source>
</evidence>
<evidence type="ECO:0000256" key="2">
    <source>
        <dbReference type="SAM" id="SignalP"/>
    </source>
</evidence>
<reference evidence="4" key="1">
    <citation type="submission" date="2013-11" db="EMBL/GenBank/DDBJ databases">
        <title>The Genome Sequence of Phytophthora parasitica CHvinca01.</title>
        <authorList>
            <consortium name="The Broad Institute Genomics Platform"/>
            <person name="Russ C."/>
            <person name="Tyler B."/>
            <person name="Panabieres F."/>
            <person name="Shan W."/>
            <person name="Tripathy S."/>
            <person name="Grunwald N."/>
            <person name="Machado M."/>
            <person name="Johnson C.S."/>
            <person name="Arredondo F."/>
            <person name="Hong C."/>
            <person name="Coffey M."/>
            <person name="Young S.K."/>
            <person name="Zeng Q."/>
            <person name="Gargeya S."/>
            <person name="Fitzgerald M."/>
            <person name="Abouelleil A."/>
            <person name="Alvarado L."/>
            <person name="Chapman S.B."/>
            <person name="Gainer-Dewar J."/>
            <person name="Goldberg J."/>
            <person name="Griggs A."/>
            <person name="Gujja S."/>
            <person name="Hansen M."/>
            <person name="Howarth C."/>
            <person name="Imamovic A."/>
            <person name="Ireland A."/>
            <person name="Larimer J."/>
            <person name="McCowan C."/>
            <person name="Murphy C."/>
            <person name="Pearson M."/>
            <person name="Poon T.W."/>
            <person name="Priest M."/>
            <person name="Roberts A."/>
            <person name="Saif S."/>
            <person name="Shea T."/>
            <person name="Sykes S."/>
            <person name="Wortman J."/>
            <person name="Nusbaum C."/>
            <person name="Birren B."/>
        </authorList>
    </citation>
    <scope>NUCLEOTIDE SEQUENCE [LARGE SCALE GENOMIC DNA]</scope>
    <source>
        <strain evidence="4">CHvinca01</strain>
    </source>
</reference>
<dbReference type="EMBL" id="KI680781">
    <property type="protein sequence ID" value="ETL88384.1"/>
    <property type="molecule type" value="Genomic_DNA"/>
</dbReference>
<keyword evidence="2" id="KW-0732">Signal</keyword>
<feature type="region of interest" description="Disordered" evidence="1">
    <location>
        <begin position="46"/>
        <end position="227"/>
    </location>
</feature>
<sequence>MVSFKKNLVLSAVAVLLIAVAVNAESYQSKRTLRQAAVEVAEVEEADDSECGSLEMAEEENTGGSTNTWNQGGNTMQGSGGNTWNQGDETNTYNQGGETNTYNQGGETNTYNQGGETNTYNQGGETNTYNQGGETNTYNQGGETNMYNQGGDTNTYNQGGETKTNQGETNPWGMTNTGTMDTSQFTQGEIGGEGDNQKFTSGTPQSQSNINFNSIQNTNNAGTVSPH</sequence>
<feature type="chain" id="PRO_5014315293" description="RxLR effector protein" evidence="2">
    <location>
        <begin position="25"/>
        <end position="227"/>
    </location>
</feature>
<dbReference type="Proteomes" id="UP000053236">
    <property type="component" value="Unassembled WGS sequence"/>
</dbReference>
<feature type="compositionally biased region" description="Polar residues" evidence="1">
    <location>
        <begin position="62"/>
        <end position="187"/>
    </location>
</feature>
<evidence type="ECO:0000313" key="4">
    <source>
        <dbReference type="EMBL" id="ETL88384.1"/>
    </source>
</evidence>
<dbReference type="OrthoDB" id="129929at2759"/>
<dbReference type="AlphaFoldDB" id="W2KUX2"/>
<evidence type="ECO:0008006" key="5">
    <source>
        <dbReference type="Google" id="ProtNLM"/>
    </source>
</evidence>
<dbReference type="Proteomes" id="UP000054423">
    <property type="component" value="Unassembled WGS sequence"/>
</dbReference>
<gene>
    <name evidence="3" type="ORF">L915_12780</name>
    <name evidence="4" type="ORF">L917_12531</name>
</gene>
<protein>
    <recommendedName>
        <fullName evidence="5">RxLR effector protein</fullName>
    </recommendedName>
</protein>
<feature type="compositionally biased region" description="Low complexity" evidence="1">
    <location>
        <begin position="205"/>
        <end position="220"/>
    </location>
</feature>
<dbReference type="VEuPathDB" id="FungiDB:PPTG_03152"/>
<evidence type="ECO:0000313" key="3">
    <source>
        <dbReference type="EMBL" id="ETK81740.1"/>
    </source>
</evidence>
<proteinExistence type="predicted"/>
<organism evidence="4">
    <name type="scientific">Phytophthora nicotianae</name>
    <name type="common">Potato buckeye rot agent</name>
    <name type="synonym">Phytophthora parasitica</name>
    <dbReference type="NCBI Taxonomy" id="4792"/>
    <lineage>
        <taxon>Eukaryota</taxon>
        <taxon>Sar</taxon>
        <taxon>Stramenopiles</taxon>
        <taxon>Oomycota</taxon>
        <taxon>Peronosporomycetes</taxon>
        <taxon>Peronosporales</taxon>
        <taxon>Peronosporaceae</taxon>
        <taxon>Phytophthora</taxon>
    </lineage>
</organism>
<dbReference type="EMBL" id="KI687369">
    <property type="protein sequence ID" value="ETK81740.1"/>
    <property type="molecule type" value="Genomic_DNA"/>
</dbReference>